<dbReference type="PANTHER" id="PTHR30469:SF39">
    <property type="entry name" value="SLL0180 PROTEIN"/>
    <property type="match status" value="1"/>
</dbReference>
<dbReference type="InterPro" id="IPR006143">
    <property type="entry name" value="RND_pump_MFP"/>
</dbReference>
<protein>
    <submittedName>
        <fullName evidence="6">RND efflux membrane fusion protein</fullName>
    </submittedName>
</protein>
<dbReference type="PANTHER" id="PTHR30469">
    <property type="entry name" value="MULTIDRUG RESISTANCE PROTEIN MDTA"/>
    <property type="match status" value="1"/>
</dbReference>
<name>S9PAX4_CYSF2</name>
<feature type="compositionally biased region" description="Low complexity" evidence="3">
    <location>
        <begin position="386"/>
        <end position="397"/>
    </location>
</feature>
<sequence length="406" mass="42557">MWLTVLTLAGCQSSGGNAGGPQQGAGGPGGAAAGKPMQVEVLKLEPGPVRDIGEYLGTLISRRSITLYPQVAGYVQRIAVKPGEQVKQGQLLLEVDPRLGRAGVQSAQAQRSSAQAQRQFAQSTRQRAEQLLREGLMSRQDYEQAVSQAAAAEANARNAEAQLSQQEVSLGFYRVTAPFEGVVGNIPVKVGDYVTPQVALTNVDQSRALELSVFIPAERAADVEVGRTPLEVLDQDGKPVVSAPVFFVAPTPNPTTQLVELKAAFDNAVGLRNGQVVHAQVVYSERQALRLPTYAVSQQSSQFFATVVAEGDGGMSVAQRTPVKLGQLQDNHYEVLGGLKQGTPVIIGSLQAIRDGQPIEPKPAKPRPEQEEQGVGGAANTGTGEPADAGTAGPRDAGTGGTDGGR</sequence>
<dbReference type="SUPFAM" id="SSF111369">
    <property type="entry name" value="HlyD-like secretion proteins"/>
    <property type="match status" value="1"/>
</dbReference>
<proteinExistence type="inferred from homology"/>
<dbReference type="eggNOG" id="COG0845">
    <property type="taxonomic scope" value="Bacteria"/>
</dbReference>
<accession>S9PAX4</accession>
<evidence type="ECO:0000256" key="2">
    <source>
        <dbReference type="SAM" id="Coils"/>
    </source>
</evidence>
<gene>
    <name evidence="6" type="ORF">D187_002347</name>
</gene>
<feature type="region of interest" description="Disordered" evidence="3">
    <location>
        <begin position="353"/>
        <end position="406"/>
    </location>
</feature>
<dbReference type="Pfam" id="PF25917">
    <property type="entry name" value="BSH_RND"/>
    <property type="match status" value="1"/>
</dbReference>
<keyword evidence="2" id="KW-0175">Coiled coil</keyword>
<dbReference type="Gene3D" id="2.40.30.170">
    <property type="match status" value="1"/>
</dbReference>
<feature type="domain" description="Multidrug resistance protein MdtA-like alpha-helical hairpin" evidence="4">
    <location>
        <begin position="105"/>
        <end position="169"/>
    </location>
</feature>
<feature type="coiled-coil region" evidence="2">
    <location>
        <begin position="104"/>
        <end position="169"/>
    </location>
</feature>
<evidence type="ECO:0000256" key="3">
    <source>
        <dbReference type="SAM" id="MobiDB-lite"/>
    </source>
</evidence>
<evidence type="ECO:0000313" key="7">
    <source>
        <dbReference type="Proteomes" id="UP000011682"/>
    </source>
</evidence>
<dbReference type="InterPro" id="IPR058624">
    <property type="entry name" value="MdtA-like_HH"/>
</dbReference>
<reference evidence="6" key="1">
    <citation type="submission" date="2013-05" db="EMBL/GenBank/DDBJ databases">
        <title>Genome assembly of Cystobacter fuscus DSM 2262.</title>
        <authorList>
            <person name="Sharma G."/>
            <person name="Khatri I."/>
            <person name="Kaur C."/>
            <person name="Mayilraj S."/>
            <person name="Subramanian S."/>
        </authorList>
    </citation>
    <scope>NUCLEOTIDE SEQUENCE [LARGE SCALE GENOMIC DNA]</scope>
    <source>
        <strain evidence="6">DSM 2262</strain>
    </source>
</reference>
<dbReference type="Pfam" id="PF25876">
    <property type="entry name" value="HH_MFP_RND"/>
    <property type="match status" value="1"/>
</dbReference>
<comment type="similarity">
    <text evidence="1">Belongs to the membrane fusion protein (MFP) (TC 8.A.1) family.</text>
</comment>
<evidence type="ECO:0000259" key="4">
    <source>
        <dbReference type="Pfam" id="PF25876"/>
    </source>
</evidence>
<dbReference type="GO" id="GO:0015562">
    <property type="term" value="F:efflux transmembrane transporter activity"/>
    <property type="evidence" value="ECO:0007669"/>
    <property type="project" value="TreeGrafter"/>
</dbReference>
<dbReference type="Proteomes" id="UP000011682">
    <property type="component" value="Unassembled WGS sequence"/>
</dbReference>
<dbReference type="GO" id="GO:1990281">
    <property type="term" value="C:efflux pump complex"/>
    <property type="evidence" value="ECO:0007669"/>
    <property type="project" value="TreeGrafter"/>
</dbReference>
<comment type="caution">
    <text evidence="6">The sequence shown here is derived from an EMBL/GenBank/DDBJ whole genome shotgun (WGS) entry which is preliminary data.</text>
</comment>
<keyword evidence="7" id="KW-1185">Reference proteome</keyword>
<organism evidence="6 7">
    <name type="scientific">Cystobacter fuscus (strain ATCC 25194 / DSM 2262 / NBRC 100088 / M29)</name>
    <dbReference type="NCBI Taxonomy" id="1242864"/>
    <lineage>
        <taxon>Bacteria</taxon>
        <taxon>Pseudomonadati</taxon>
        <taxon>Myxococcota</taxon>
        <taxon>Myxococcia</taxon>
        <taxon>Myxococcales</taxon>
        <taxon>Cystobacterineae</taxon>
        <taxon>Archangiaceae</taxon>
        <taxon>Cystobacter</taxon>
    </lineage>
</organism>
<evidence type="ECO:0000256" key="1">
    <source>
        <dbReference type="ARBA" id="ARBA00009477"/>
    </source>
</evidence>
<evidence type="ECO:0000259" key="5">
    <source>
        <dbReference type="Pfam" id="PF25917"/>
    </source>
</evidence>
<dbReference type="EMBL" id="ANAH02000014">
    <property type="protein sequence ID" value="EPX60261.1"/>
    <property type="molecule type" value="Genomic_DNA"/>
</dbReference>
<dbReference type="Gene3D" id="2.40.50.100">
    <property type="match status" value="1"/>
</dbReference>
<dbReference type="AlphaFoldDB" id="S9PAX4"/>
<dbReference type="NCBIfam" id="TIGR01730">
    <property type="entry name" value="RND_mfp"/>
    <property type="match status" value="1"/>
</dbReference>
<dbReference type="InterPro" id="IPR058625">
    <property type="entry name" value="MdtA-like_BSH"/>
</dbReference>
<dbReference type="Gene3D" id="1.10.287.470">
    <property type="entry name" value="Helix hairpin bin"/>
    <property type="match status" value="1"/>
</dbReference>
<evidence type="ECO:0000313" key="6">
    <source>
        <dbReference type="EMBL" id="EPX60261.1"/>
    </source>
</evidence>
<feature type="domain" description="Multidrug resistance protein MdtA-like barrel-sandwich hybrid" evidence="5">
    <location>
        <begin position="64"/>
        <end position="197"/>
    </location>
</feature>
<dbReference type="Gene3D" id="2.40.420.20">
    <property type="match status" value="1"/>
</dbReference>